<evidence type="ECO:0000256" key="1">
    <source>
        <dbReference type="ARBA" id="ARBA00004496"/>
    </source>
</evidence>
<keyword evidence="3 14" id="KW-0963">Cytoplasm</keyword>
<dbReference type="GO" id="GO:0005737">
    <property type="term" value="C:cytoplasm"/>
    <property type="evidence" value="ECO:0007669"/>
    <property type="project" value="UniProtKB-SubCell"/>
</dbReference>
<feature type="compositionally biased region" description="Polar residues" evidence="15">
    <location>
        <begin position="404"/>
        <end position="416"/>
    </location>
</feature>
<sequence>MCVKLKFCIIERNLTEVTGIQKSTKMATDPLSTTTANMNMKTNNNQQEKRHRSIFDLPPNFFDSCHVLSSPHSSLTSIFEALQLDNSNNSNAETLEDPREIEDASQNVVVATPRLTCNICKAEFESLQDQRSHFNSSVAGKNIVTEEDFDELTSDSFKEYDISSISGSEDEADKGFGPNRGTNESFKAKLFICLNTGERVSVWKSLLMNESENVSFENDNGGSMPCLRGNEVIERLKSLICEPRDNNHLRIVLLASGGHFVGCVFDGNTVIAHKTFHRYVVRAKAGRKQSSKDASGKGVHSAGASLRRYNELALKKDIQELLAAWKPYFDASSCIFIYAPSDNRQLLFNGVNPYFSHQHCVVRNVPLTVRRPTFKEAKRIYNQLIQVAYELDEKEPRMKEDSRSSMSLINNGNPSSGKEDMGNNLGSRDNADVCSSNKKPDEPSISSESEIELLSRSTPLHEAAQSGNAHNVLELLEQGLDPCCKDERGRTPYMLASEKEVRNTFRRFMASNLDKWDWDAAKVPSPLTKEMEESQAAKQAEKDAKKKARAKELKKLRKAKEKAQAQADLSQNASKAVENRGATSTSLLKNSQPSSGTQISKEEELKRAFIAEREKRAAAAERRIAAAAVPNAQGNSAPIIPSTSQPKSGLFGDLNCSCCNTSLAGKVPFHRYNYKYCSTSCMHVHKEILDDE</sequence>
<evidence type="ECO:0000256" key="9">
    <source>
        <dbReference type="ARBA" id="ARBA00022801"/>
    </source>
</evidence>
<dbReference type="Pfam" id="PF18716">
    <property type="entry name" value="VATC"/>
    <property type="match status" value="1"/>
</dbReference>
<dbReference type="GO" id="GO:0036503">
    <property type="term" value="P:ERAD pathway"/>
    <property type="evidence" value="ECO:0007669"/>
    <property type="project" value="TreeGrafter"/>
</dbReference>
<dbReference type="InterPro" id="IPR047139">
    <property type="entry name" value="ANKZ1/VMS1"/>
</dbReference>
<evidence type="ECO:0000256" key="8">
    <source>
        <dbReference type="ARBA" id="ARBA00022771"/>
    </source>
</evidence>
<dbReference type="EMBL" id="OIVN01006481">
    <property type="protein sequence ID" value="SPD33952.1"/>
    <property type="molecule type" value="Genomic_DNA"/>
</dbReference>
<dbReference type="PANTHER" id="PTHR16036">
    <property type="entry name" value="ANKYRIN REPEAT AND ZINC FINGER DOMAIN-CONTAINING PROTEIN 1"/>
    <property type="match status" value="1"/>
</dbReference>
<dbReference type="GO" id="GO:0004519">
    <property type="term" value="F:endonuclease activity"/>
    <property type="evidence" value="ECO:0007669"/>
    <property type="project" value="UniProtKB-KW"/>
</dbReference>
<feature type="domain" description="VLRF1" evidence="16">
    <location>
        <begin position="246"/>
        <end position="387"/>
    </location>
</feature>
<dbReference type="Pfam" id="PF18826">
    <property type="entry name" value="bVLRF1"/>
    <property type="match status" value="1"/>
</dbReference>
<dbReference type="GO" id="GO:0016787">
    <property type="term" value="F:hydrolase activity"/>
    <property type="evidence" value="ECO:0007669"/>
    <property type="project" value="UniProtKB-KW"/>
</dbReference>
<evidence type="ECO:0000256" key="5">
    <source>
        <dbReference type="ARBA" id="ARBA00022723"/>
    </source>
</evidence>
<evidence type="ECO:0000256" key="10">
    <source>
        <dbReference type="ARBA" id="ARBA00022833"/>
    </source>
</evidence>
<keyword evidence="12" id="KW-0175">Coiled coil</keyword>
<dbReference type="AlphaFoldDB" id="A0A2N9J9I8"/>
<evidence type="ECO:0000259" key="16">
    <source>
        <dbReference type="PROSITE" id="PS52044"/>
    </source>
</evidence>
<evidence type="ECO:0000256" key="4">
    <source>
        <dbReference type="ARBA" id="ARBA00022722"/>
    </source>
</evidence>
<gene>
    <name evidence="17" type="ORF">FSB_LOCUS61834</name>
</gene>
<dbReference type="InterPro" id="IPR041175">
    <property type="entry name" value="VLRF1/Vms1"/>
</dbReference>
<keyword evidence="7 14" id="KW-0255">Endonuclease</keyword>
<comment type="subcellular location">
    <subcellularLocation>
        <location evidence="1">Cytoplasm</location>
    </subcellularLocation>
</comment>
<keyword evidence="4 14" id="KW-0540">Nuclease</keyword>
<evidence type="ECO:0000256" key="13">
    <source>
        <dbReference type="PROSITE-ProRule" id="PRU00023"/>
    </source>
</evidence>
<evidence type="ECO:0000256" key="12">
    <source>
        <dbReference type="ARBA" id="ARBA00023054"/>
    </source>
</evidence>
<proteinExistence type="inferred from homology"/>
<reference evidence="17" key="1">
    <citation type="submission" date="2018-02" db="EMBL/GenBank/DDBJ databases">
        <authorList>
            <person name="Cohen D.B."/>
            <person name="Kent A.D."/>
        </authorList>
    </citation>
    <scope>NUCLEOTIDE SEQUENCE</scope>
</reference>
<feature type="repeat" description="ANK" evidence="13">
    <location>
        <begin position="455"/>
        <end position="487"/>
    </location>
</feature>
<name>A0A2N9J9I8_FAGSY</name>
<evidence type="ECO:0000256" key="2">
    <source>
        <dbReference type="ARBA" id="ARBA00009262"/>
    </source>
</evidence>
<feature type="region of interest" description="Disordered" evidence="15">
    <location>
        <begin position="394"/>
        <end position="463"/>
    </location>
</feature>
<dbReference type="PROSITE" id="PS50088">
    <property type="entry name" value="ANK_REPEAT"/>
    <property type="match status" value="1"/>
</dbReference>
<keyword evidence="11 13" id="KW-0040">ANK repeat</keyword>
<dbReference type="Pfam" id="PF00023">
    <property type="entry name" value="Ank"/>
    <property type="match status" value="1"/>
</dbReference>
<feature type="compositionally biased region" description="Basic residues" evidence="15">
    <location>
        <begin position="545"/>
        <end position="560"/>
    </location>
</feature>
<keyword evidence="8" id="KW-0863">Zinc-finger</keyword>
<organism evidence="17">
    <name type="scientific">Fagus sylvatica</name>
    <name type="common">Beechnut</name>
    <dbReference type="NCBI Taxonomy" id="28930"/>
    <lineage>
        <taxon>Eukaryota</taxon>
        <taxon>Viridiplantae</taxon>
        <taxon>Streptophyta</taxon>
        <taxon>Embryophyta</taxon>
        <taxon>Tracheophyta</taxon>
        <taxon>Spermatophyta</taxon>
        <taxon>Magnoliopsida</taxon>
        <taxon>eudicotyledons</taxon>
        <taxon>Gunneridae</taxon>
        <taxon>Pentapetalae</taxon>
        <taxon>rosids</taxon>
        <taxon>fabids</taxon>
        <taxon>Fagales</taxon>
        <taxon>Fagaceae</taxon>
        <taxon>Fagus</taxon>
    </lineage>
</organism>
<keyword evidence="5" id="KW-0479">Metal-binding</keyword>
<keyword evidence="6" id="KW-0677">Repeat</keyword>
<dbReference type="InterPro" id="IPR002110">
    <property type="entry name" value="Ankyrin_rpt"/>
</dbReference>
<dbReference type="PANTHER" id="PTHR16036:SF2">
    <property type="entry name" value="TRNA ENDONUCLEASE ANKZF1"/>
    <property type="match status" value="1"/>
</dbReference>
<feature type="compositionally biased region" description="Low complexity" evidence="15">
    <location>
        <begin position="444"/>
        <end position="455"/>
    </location>
</feature>
<feature type="region of interest" description="Disordered" evidence="15">
    <location>
        <begin position="527"/>
        <end position="601"/>
    </location>
</feature>
<comment type="domain">
    <text evidence="14">The VLRF1 domain mediates binding to the 60S ribosomal subunit.</text>
</comment>
<evidence type="ECO:0000313" key="17">
    <source>
        <dbReference type="EMBL" id="SPD33952.1"/>
    </source>
</evidence>
<dbReference type="PROSITE" id="PS52044">
    <property type="entry name" value="VLRF1"/>
    <property type="match status" value="1"/>
</dbReference>
<evidence type="ECO:0000256" key="6">
    <source>
        <dbReference type="ARBA" id="ARBA00022737"/>
    </source>
</evidence>
<evidence type="ECO:0000256" key="11">
    <source>
        <dbReference type="ARBA" id="ARBA00023043"/>
    </source>
</evidence>
<accession>A0A2N9J9I8</accession>
<keyword evidence="10" id="KW-0862">Zinc</keyword>
<evidence type="ECO:0000256" key="3">
    <source>
        <dbReference type="ARBA" id="ARBA00022490"/>
    </source>
</evidence>
<dbReference type="InterPro" id="IPR036770">
    <property type="entry name" value="Ankyrin_rpt-contain_sf"/>
</dbReference>
<keyword evidence="9 14" id="KW-0378">Hydrolase</keyword>
<evidence type="ECO:0000256" key="14">
    <source>
        <dbReference type="PROSITE-ProRule" id="PRU01389"/>
    </source>
</evidence>
<protein>
    <recommendedName>
        <fullName evidence="16">VLRF1 domain-containing protein</fullName>
    </recommendedName>
</protein>
<evidence type="ECO:0000256" key="15">
    <source>
        <dbReference type="SAM" id="MobiDB-lite"/>
    </source>
</evidence>
<feature type="compositionally biased region" description="Polar residues" evidence="15">
    <location>
        <begin position="581"/>
        <end position="599"/>
    </location>
</feature>
<dbReference type="Gene3D" id="1.25.40.20">
    <property type="entry name" value="Ankyrin repeat-containing domain"/>
    <property type="match status" value="1"/>
</dbReference>
<comment type="similarity">
    <text evidence="2 14">Belongs to the ANKZF1/VMS1 family.</text>
</comment>
<evidence type="ECO:0000256" key="7">
    <source>
        <dbReference type="ARBA" id="ARBA00022759"/>
    </source>
</evidence>
<feature type="active site" evidence="14">
    <location>
        <position position="289"/>
    </location>
</feature>
<dbReference type="GO" id="GO:0008270">
    <property type="term" value="F:zinc ion binding"/>
    <property type="evidence" value="ECO:0007669"/>
    <property type="project" value="UniProtKB-KW"/>
</dbReference>
<dbReference type="SUPFAM" id="SSF48403">
    <property type="entry name" value="Ankyrin repeat"/>
    <property type="match status" value="1"/>
</dbReference>
<dbReference type="PROSITE" id="PS50297">
    <property type="entry name" value="ANK_REP_REGION"/>
    <property type="match status" value="1"/>
</dbReference>
<feature type="compositionally biased region" description="Basic and acidic residues" evidence="15">
    <location>
        <begin position="394"/>
        <end position="403"/>
    </location>
</feature>
<dbReference type="InterPro" id="IPR041540">
    <property type="entry name" value="VATC"/>
</dbReference>